<feature type="domain" description="Release factor glutamine methyltransferase N-terminal" evidence="7">
    <location>
        <begin position="27"/>
        <end position="89"/>
    </location>
</feature>
<sequence>MPACPLCGGHPRNAPMTVQELKTKIITKLSNSSPSPKLDAEVLLMHCLNFSKTELLLKRDYEVPHEQQVWLNDAANRRSTGLPIAYITGHKEFYGYDFIVTPDVLIPKPDTEILVERAVDVILSMMDARSENLLTVCDMCTGSGCIAVAVAKTLLEDERVPAEQLPKFTLGDISEAALDVARRNVAALLGDGPDSSLILSRFNFVRTNLFDAISEAIKYDVILSNPPYIPHTMVDELLRDGRSEPRLALDGDITLEGDRATTDRGEPANDGLAIIRNLIPQTQAHLAPRGSVLIETGEYNAEATAEFAEGFGFNSEIHRDLEGQLRVVELY</sequence>
<reference evidence="9" key="1">
    <citation type="submission" date="2016-10" db="EMBL/GenBank/DDBJ databases">
        <authorList>
            <person name="Varghese N."/>
            <person name="Submissions S."/>
        </authorList>
    </citation>
    <scope>NUCLEOTIDE SEQUENCE [LARGE SCALE GENOMIC DNA]</scope>
    <source>
        <strain evidence="9">XBD1002</strain>
    </source>
</reference>
<dbReference type="InterPro" id="IPR029063">
    <property type="entry name" value="SAM-dependent_MTases_sf"/>
</dbReference>
<evidence type="ECO:0000313" key="8">
    <source>
        <dbReference type="EMBL" id="SFI74920.1"/>
    </source>
</evidence>
<dbReference type="InterPro" id="IPR004556">
    <property type="entry name" value="HemK-like"/>
</dbReference>
<dbReference type="PANTHER" id="PTHR18895:SF74">
    <property type="entry name" value="MTRF1L RELEASE FACTOR GLUTAMINE METHYLTRANSFERASE"/>
    <property type="match status" value="1"/>
</dbReference>
<feature type="domain" description="Methyltransferase small" evidence="6">
    <location>
        <begin position="118"/>
        <end position="231"/>
    </location>
</feature>
<dbReference type="NCBIfam" id="TIGR03534">
    <property type="entry name" value="RF_mod_PrmC"/>
    <property type="match status" value="1"/>
</dbReference>
<dbReference type="Gene3D" id="3.40.50.150">
    <property type="entry name" value="Vaccinia Virus protein VP39"/>
    <property type="match status" value="1"/>
</dbReference>
<dbReference type="InterPro" id="IPR007848">
    <property type="entry name" value="Small_mtfrase_dom"/>
</dbReference>
<evidence type="ECO:0000256" key="2">
    <source>
        <dbReference type="ARBA" id="ARBA00022603"/>
    </source>
</evidence>
<evidence type="ECO:0000259" key="7">
    <source>
        <dbReference type="Pfam" id="PF17827"/>
    </source>
</evidence>
<dbReference type="InterPro" id="IPR050320">
    <property type="entry name" value="N5-glutamine_MTase"/>
</dbReference>
<evidence type="ECO:0000256" key="4">
    <source>
        <dbReference type="ARBA" id="ARBA00022691"/>
    </source>
</evidence>
<dbReference type="AlphaFoldDB" id="A0A1I3KRC6"/>
<dbReference type="CDD" id="cd02440">
    <property type="entry name" value="AdoMet_MTases"/>
    <property type="match status" value="1"/>
</dbReference>
<keyword evidence="3 8" id="KW-0808">Transferase</keyword>
<dbReference type="InterPro" id="IPR019874">
    <property type="entry name" value="RF_methyltr_PrmC"/>
</dbReference>
<keyword evidence="2 8" id="KW-0489">Methyltransferase</keyword>
<dbReference type="InterPro" id="IPR040758">
    <property type="entry name" value="PrmC_N"/>
</dbReference>
<dbReference type="InterPro" id="IPR002052">
    <property type="entry name" value="DNA_methylase_N6_adenine_CS"/>
</dbReference>
<dbReference type="Gene3D" id="1.10.8.10">
    <property type="entry name" value="DNA helicase RuvA subunit, C-terminal domain"/>
    <property type="match status" value="1"/>
</dbReference>
<evidence type="ECO:0000256" key="3">
    <source>
        <dbReference type="ARBA" id="ARBA00022679"/>
    </source>
</evidence>
<dbReference type="GO" id="GO:0102559">
    <property type="term" value="F:peptide chain release factor N(5)-glutamine methyltransferase activity"/>
    <property type="evidence" value="ECO:0007669"/>
    <property type="project" value="UniProtKB-EC"/>
</dbReference>
<dbReference type="PROSITE" id="PS00092">
    <property type="entry name" value="N6_MTASE"/>
    <property type="match status" value="1"/>
</dbReference>
<dbReference type="EC" id="2.1.1.297" evidence="1"/>
<dbReference type="Pfam" id="PF05175">
    <property type="entry name" value="MTS"/>
    <property type="match status" value="1"/>
</dbReference>
<keyword evidence="9" id="KW-1185">Reference proteome</keyword>
<dbReference type="PANTHER" id="PTHR18895">
    <property type="entry name" value="HEMK METHYLTRANSFERASE"/>
    <property type="match status" value="1"/>
</dbReference>
<keyword evidence="4" id="KW-0949">S-adenosyl-L-methionine</keyword>
<evidence type="ECO:0000256" key="5">
    <source>
        <dbReference type="ARBA" id="ARBA00048391"/>
    </source>
</evidence>
<comment type="catalytic activity">
    <reaction evidence="5">
        <text>L-glutaminyl-[peptide chain release factor] + S-adenosyl-L-methionine = N(5)-methyl-L-glutaminyl-[peptide chain release factor] + S-adenosyl-L-homocysteine + H(+)</text>
        <dbReference type="Rhea" id="RHEA:42896"/>
        <dbReference type="Rhea" id="RHEA-COMP:10271"/>
        <dbReference type="Rhea" id="RHEA-COMP:10272"/>
        <dbReference type="ChEBI" id="CHEBI:15378"/>
        <dbReference type="ChEBI" id="CHEBI:30011"/>
        <dbReference type="ChEBI" id="CHEBI:57856"/>
        <dbReference type="ChEBI" id="CHEBI:59789"/>
        <dbReference type="ChEBI" id="CHEBI:61891"/>
        <dbReference type="EC" id="2.1.1.297"/>
    </reaction>
</comment>
<evidence type="ECO:0000313" key="9">
    <source>
        <dbReference type="Proteomes" id="UP000182737"/>
    </source>
</evidence>
<dbReference type="Pfam" id="PF17827">
    <property type="entry name" value="PrmC_N"/>
    <property type="match status" value="1"/>
</dbReference>
<organism evidence="8 9">
    <name type="scientific">Treponema bryantii</name>
    <dbReference type="NCBI Taxonomy" id="163"/>
    <lineage>
        <taxon>Bacteria</taxon>
        <taxon>Pseudomonadati</taxon>
        <taxon>Spirochaetota</taxon>
        <taxon>Spirochaetia</taxon>
        <taxon>Spirochaetales</taxon>
        <taxon>Treponemataceae</taxon>
        <taxon>Treponema</taxon>
    </lineage>
</organism>
<accession>A0A1I3KRC6</accession>
<protein>
    <recommendedName>
        <fullName evidence="1">peptide chain release factor N(5)-glutamine methyltransferase</fullName>
        <ecNumber evidence="1">2.1.1.297</ecNumber>
    </recommendedName>
</protein>
<name>A0A1I3KRC6_9SPIR</name>
<gene>
    <name evidence="8" type="ORF">SAMN04487775_105114</name>
</gene>
<dbReference type="GO" id="GO:0032259">
    <property type="term" value="P:methylation"/>
    <property type="evidence" value="ECO:0007669"/>
    <property type="project" value="UniProtKB-KW"/>
</dbReference>
<dbReference type="Proteomes" id="UP000182737">
    <property type="component" value="Unassembled WGS sequence"/>
</dbReference>
<dbReference type="GO" id="GO:0003676">
    <property type="term" value="F:nucleic acid binding"/>
    <property type="evidence" value="ECO:0007669"/>
    <property type="project" value="InterPro"/>
</dbReference>
<dbReference type="NCBIfam" id="TIGR00536">
    <property type="entry name" value="hemK_fam"/>
    <property type="match status" value="1"/>
</dbReference>
<evidence type="ECO:0000259" key="6">
    <source>
        <dbReference type="Pfam" id="PF05175"/>
    </source>
</evidence>
<proteinExistence type="predicted"/>
<dbReference type="SUPFAM" id="SSF53335">
    <property type="entry name" value="S-adenosyl-L-methionine-dependent methyltransferases"/>
    <property type="match status" value="1"/>
</dbReference>
<evidence type="ECO:0000256" key="1">
    <source>
        <dbReference type="ARBA" id="ARBA00012771"/>
    </source>
</evidence>
<dbReference type="EMBL" id="FORI01000005">
    <property type="protein sequence ID" value="SFI74920.1"/>
    <property type="molecule type" value="Genomic_DNA"/>
</dbReference>